<dbReference type="STRING" id="5539.A0A3E2H1E3"/>
<keyword evidence="3" id="KW-1185">Reference proteome</keyword>
<name>A0A3E2H1E3_SCYLI</name>
<gene>
    <name evidence="2" type="ORF">B7463_g9239</name>
</gene>
<keyword evidence="1" id="KW-0812">Transmembrane</keyword>
<dbReference type="OrthoDB" id="5342184at2759"/>
<feature type="transmembrane region" description="Helical" evidence="1">
    <location>
        <begin position="52"/>
        <end position="73"/>
    </location>
</feature>
<accession>A0A3E2H1E3</accession>
<dbReference type="Pfam" id="PF12138">
    <property type="entry name" value="Spherulin4"/>
    <property type="match status" value="1"/>
</dbReference>
<evidence type="ECO:0000256" key="1">
    <source>
        <dbReference type="SAM" id="Phobius"/>
    </source>
</evidence>
<dbReference type="PANTHER" id="PTHR35040:SF7">
    <property type="entry name" value="FIBRONECTIN TYPE-III DOMAIN-CONTAINING PROTEIN-RELATED"/>
    <property type="match status" value="1"/>
</dbReference>
<proteinExistence type="predicted"/>
<dbReference type="InterPro" id="IPR021986">
    <property type="entry name" value="Spherulin4"/>
</dbReference>
<reference evidence="2 3" key="1">
    <citation type="submission" date="2018-05" db="EMBL/GenBank/DDBJ databases">
        <title>Draft genome sequence of Scytalidium lignicola DSM 105466, a ubiquitous saprotrophic fungus.</title>
        <authorList>
            <person name="Buettner E."/>
            <person name="Gebauer A.M."/>
            <person name="Hofrichter M."/>
            <person name="Liers C."/>
            <person name="Kellner H."/>
        </authorList>
    </citation>
    <scope>NUCLEOTIDE SEQUENCE [LARGE SCALE GENOMIC DNA]</scope>
    <source>
        <strain evidence="2 3">DSM 105466</strain>
    </source>
</reference>
<dbReference type="Proteomes" id="UP000258309">
    <property type="component" value="Unassembled WGS sequence"/>
</dbReference>
<dbReference type="PANTHER" id="PTHR35040">
    <property type="match status" value="1"/>
</dbReference>
<organism evidence="2 3">
    <name type="scientific">Scytalidium lignicola</name>
    <name type="common">Hyphomycete</name>
    <dbReference type="NCBI Taxonomy" id="5539"/>
    <lineage>
        <taxon>Eukaryota</taxon>
        <taxon>Fungi</taxon>
        <taxon>Dikarya</taxon>
        <taxon>Ascomycota</taxon>
        <taxon>Pezizomycotina</taxon>
        <taxon>Leotiomycetes</taxon>
        <taxon>Leotiomycetes incertae sedis</taxon>
        <taxon>Scytalidium</taxon>
    </lineage>
</organism>
<dbReference type="OMA" id="AWAPLEN"/>
<comment type="caution">
    <text evidence="2">The sequence shown here is derived from an EMBL/GenBank/DDBJ whole genome shotgun (WGS) entry which is preliminary data.</text>
</comment>
<keyword evidence="1" id="KW-1133">Transmembrane helix</keyword>
<dbReference type="EMBL" id="NCSJ02000223">
    <property type="protein sequence ID" value="RFU27107.1"/>
    <property type="molecule type" value="Genomic_DNA"/>
</dbReference>
<feature type="non-terminal residue" evidence="2">
    <location>
        <position position="1"/>
    </location>
</feature>
<evidence type="ECO:0000313" key="3">
    <source>
        <dbReference type="Proteomes" id="UP000258309"/>
    </source>
</evidence>
<sequence length="330" mass="36120">MGVLSHFRQDSLLASSGQSSILDTSTRDYDPEPKTSRLRAISSSKVLGIPKYLIWIVLLLIVIAIVVPLAVMFGKKDKSPPHSDVLIPLYVYPSPGAWDPLYKAASTHPKVHFTVVVNPANGPGLGAGPDGNYTREIPKLNSYANVRTVGYVSTHWAKRDLPLVLQDINRYSAWMENSTVEGLGMHGIFLDETPARYDDASAQFLQTIESAIGSATGLGSHPLIIHNPGTIPDARYLPSSNLTIVFEGTYATYQSHGMHKVISAFRASSKTPREAFACIVHDMPMSSDDEKSLVKDLKTVAGSIFVTGLDVDYYSEFWDGWMGFVAQMEA</sequence>
<protein>
    <submittedName>
        <fullName evidence="2">Uncharacterized protein</fullName>
    </submittedName>
</protein>
<evidence type="ECO:0000313" key="2">
    <source>
        <dbReference type="EMBL" id="RFU27107.1"/>
    </source>
</evidence>
<dbReference type="AlphaFoldDB" id="A0A3E2H1E3"/>
<feature type="non-terminal residue" evidence="2">
    <location>
        <position position="330"/>
    </location>
</feature>
<keyword evidence="1" id="KW-0472">Membrane</keyword>